<dbReference type="PANTHER" id="PTHR33375">
    <property type="entry name" value="CHROMOSOME-PARTITIONING PROTEIN PARB-RELATED"/>
    <property type="match status" value="1"/>
</dbReference>
<dbReference type="GO" id="GO:0005694">
    <property type="term" value="C:chromosome"/>
    <property type="evidence" value="ECO:0007669"/>
    <property type="project" value="TreeGrafter"/>
</dbReference>
<feature type="domain" description="ParB-like N-terminal" evidence="3">
    <location>
        <begin position="4"/>
        <end position="93"/>
    </location>
</feature>
<dbReference type="Gene3D" id="3.90.1530.30">
    <property type="match status" value="1"/>
</dbReference>
<protein>
    <recommendedName>
        <fullName evidence="3">ParB-like N-terminal domain-containing protein</fullName>
    </recommendedName>
</protein>
<dbReference type="InterPro" id="IPR041468">
    <property type="entry name" value="HTH_ParB/Spo0J"/>
</dbReference>
<dbReference type="InterPro" id="IPR036086">
    <property type="entry name" value="ParB/Sulfiredoxin_sf"/>
</dbReference>
<dbReference type="SUPFAM" id="SSF110849">
    <property type="entry name" value="ParB/Sulfiredoxin"/>
    <property type="match status" value="1"/>
</dbReference>
<dbReference type="Gene3D" id="1.10.10.2830">
    <property type="match status" value="1"/>
</dbReference>
<reference evidence="5" key="1">
    <citation type="submission" date="2017-09" db="EMBL/GenBank/DDBJ databases">
        <title>Depth-based differentiation of microbial function through sediment-hosted aquifers and enrichment of novel symbionts in the deep terrestrial subsurface.</title>
        <authorList>
            <person name="Probst A.J."/>
            <person name="Ladd B."/>
            <person name="Jarett J.K."/>
            <person name="Geller-Mcgrath D.E."/>
            <person name="Sieber C.M.K."/>
            <person name="Emerson J.B."/>
            <person name="Anantharaman K."/>
            <person name="Thomas B.C."/>
            <person name="Malmstrom R."/>
            <person name="Stieglmeier M."/>
            <person name="Klingl A."/>
            <person name="Woyke T."/>
            <person name="Ryan C.M."/>
            <person name="Banfield J.F."/>
        </authorList>
    </citation>
    <scope>NUCLEOTIDE SEQUENCE [LARGE SCALE GENOMIC DNA]</scope>
</reference>
<dbReference type="InterPro" id="IPR050336">
    <property type="entry name" value="Chromosome_partition/occlusion"/>
</dbReference>
<dbReference type="AlphaFoldDB" id="A0A2M7FBM1"/>
<comment type="caution">
    <text evidence="4">The sequence shown here is derived from an EMBL/GenBank/DDBJ whole genome shotgun (WGS) entry which is preliminary data.</text>
</comment>
<dbReference type="InterPro" id="IPR003115">
    <property type="entry name" value="ParB_N"/>
</dbReference>
<dbReference type="Pfam" id="PF02195">
    <property type="entry name" value="ParB_N"/>
    <property type="match status" value="1"/>
</dbReference>
<evidence type="ECO:0000313" key="5">
    <source>
        <dbReference type="Proteomes" id="UP000228497"/>
    </source>
</evidence>
<accession>A0A2M7FBM1</accession>
<dbReference type="Proteomes" id="UP000228497">
    <property type="component" value="Unassembled WGS sequence"/>
</dbReference>
<dbReference type="SMART" id="SM00470">
    <property type="entry name" value="ParB"/>
    <property type="match status" value="1"/>
</dbReference>
<evidence type="ECO:0000259" key="3">
    <source>
        <dbReference type="SMART" id="SM00470"/>
    </source>
</evidence>
<evidence type="ECO:0000313" key="4">
    <source>
        <dbReference type="EMBL" id="PIV86740.1"/>
    </source>
</evidence>
<dbReference type="PANTHER" id="PTHR33375:SF1">
    <property type="entry name" value="CHROMOSOME-PARTITIONING PROTEIN PARB-RELATED"/>
    <property type="match status" value="1"/>
</dbReference>
<dbReference type="GO" id="GO:0003677">
    <property type="term" value="F:DNA binding"/>
    <property type="evidence" value="ECO:0007669"/>
    <property type="project" value="InterPro"/>
</dbReference>
<organism evidence="4 5">
    <name type="scientific">Candidatus Kaiserbacteria bacterium CG17_big_fil_post_rev_8_21_14_2_50_51_7</name>
    <dbReference type="NCBI Taxonomy" id="1974613"/>
    <lineage>
        <taxon>Bacteria</taxon>
        <taxon>Candidatus Kaiseribacteriota</taxon>
    </lineage>
</organism>
<dbReference type="Pfam" id="PF17762">
    <property type="entry name" value="HTH_ParB"/>
    <property type="match status" value="1"/>
</dbReference>
<proteinExistence type="inferred from homology"/>
<dbReference type="EMBL" id="PFFD01000173">
    <property type="protein sequence ID" value="PIV86740.1"/>
    <property type="molecule type" value="Genomic_DNA"/>
</dbReference>
<gene>
    <name evidence="4" type="ORF">COW49_03710</name>
</gene>
<dbReference type="NCBIfam" id="TIGR00180">
    <property type="entry name" value="parB_part"/>
    <property type="match status" value="1"/>
</dbReference>
<evidence type="ECO:0000256" key="2">
    <source>
        <dbReference type="ARBA" id="ARBA00022829"/>
    </source>
</evidence>
<comment type="similarity">
    <text evidence="1">Belongs to the ParB family.</text>
</comment>
<evidence type="ECO:0000256" key="1">
    <source>
        <dbReference type="ARBA" id="ARBA00006295"/>
    </source>
</evidence>
<dbReference type="InterPro" id="IPR004437">
    <property type="entry name" value="ParB/RepB/Spo0J"/>
</dbReference>
<dbReference type="GO" id="GO:0007059">
    <property type="term" value="P:chromosome segregation"/>
    <property type="evidence" value="ECO:0007669"/>
    <property type="project" value="UniProtKB-KW"/>
</dbReference>
<name>A0A2M7FBM1_9BACT</name>
<sequence length="258" mass="29024">MQITEIKLNDIIDPLFQPRDKLEIEGLEALATSIREIGLINPIIVKPHADQYRLIAGTRRFHAFKMLGKDSIPAKVVEEGDRESLLIQFSENFHRQDLNPLQLARTLEFLLTEMKLSTSEVALLCNKSREWVSKTLSLLEMPDYLQEAVQTNLLSSSVAQELDRIPNQTLKEQYTSHAVAGGCTEKVARQWAQQAKMTLAAQADRVAQREAGADALPPPPPPPLQRQTCYICGAPEDRVVLEPVLLCWHCKQNLAQHS</sequence>
<keyword evidence="2" id="KW-0159">Chromosome partition</keyword>